<organism evidence="2">
    <name type="scientific">Glycine soja</name>
    <name type="common">Wild soybean</name>
    <dbReference type="NCBI Taxonomy" id="3848"/>
    <lineage>
        <taxon>Eukaryota</taxon>
        <taxon>Viridiplantae</taxon>
        <taxon>Streptophyta</taxon>
        <taxon>Embryophyta</taxon>
        <taxon>Tracheophyta</taxon>
        <taxon>Spermatophyta</taxon>
        <taxon>Magnoliopsida</taxon>
        <taxon>eudicotyledons</taxon>
        <taxon>Gunneridae</taxon>
        <taxon>Pentapetalae</taxon>
        <taxon>rosids</taxon>
        <taxon>fabids</taxon>
        <taxon>Fabales</taxon>
        <taxon>Fabaceae</taxon>
        <taxon>Papilionoideae</taxon>
        <taxon>50 kb inversion clade</taxon>
        <taxon>NPAAA clade</taxon>
        <taxon>indigoferoid/millettioid clade</taxon>
        <taxon>Phaseoleae</taxon>
        <taxon>Glycine</taxon>
        <taxon>Glycine subgen. Soja</taxon>
    </lineage>
</organism>
<dbReference type="InterPro" id="IPR044730">
    <property type="entry name" value="RNase_H-like_dom_plant"/>
</dbReference>
<protein>
    <recommendedName>
        <fullName evidence="1">RNase H type-1 domain-containing protein</fullName>
    </recommendedName>
</protein>
<reference evidence="2" key="1">
    <citation type="submission" date="2014-07" db="EMBL/GenBank/DDBJ databases">
        <title>Identification of a novel salt tolerance gene in wild soybean by whole-genome sequencing.</title>
        <authorList>
            <person name="Lam H.-M."/>
            <person name="Qi X."/>
            <person name="Li M.-W."/>
            <person name="Liu X."/>
            <person name="Xie M."/>
            <person name="Ni M."/>
            <person name="Xu X."/>
        </authorList>
    </citation>
    <scope>NUCLEOTIDE SEQUENCE [LARGE SCALE GENOMIC DNA]</scope>
    <source>
        <tissue evidence="2">Root</tissue>
    </source>
</reference>
<dbReference type="InterPro" id="IPR053151">
    <property type="entry name" value="RNase_H-like"/>
</dbReference>
<evidence type="ECO:0000259" key="1">
    <source>
        <dbReference type="Pfam" id="PF13456"/>
    </source>
</evidence>
<dbReference type="CDD" id="cd06222">
    <property type="entry name" value="RNase_H_like"/>
    <property type="match status" value="1"/>
</dbReference>
<dbReference type="GO" id="GO:0004523">
    <property type="term" value="F:RNA-DNA hybrid ribonuclease activity"/>
    <property type="evidence" value="ECO:0007669"/>
    <property type="project" value="InterPro"/>
</dbReference>
<evidence type="ECO:0000313" key="2">
    <source>
        <dbReference type="EMBL" id="KHN30794.1"/>
    </source>
</evidence>
<dbReference type="EMBL" id="KN651460">
    <property type="protein sequence ID" value="KHN30794.1"/>
    <property type="molecule type" value="Genomic_DNA"/>
</dbReference>
<dbReference type="InterPro" id="IPR036397">
    <property type="entry name" value="RNaseH_sf"/>
</dbReference>
<dbReference type="GO" id="GO:0003676">
    <property type="term" value="F:nucleic acid binding"/>
    <property type="evidence" value="ECO:0007669"/>
    <property type="project" value="InterPro"/>
</dbReference>
<dbReference type="InterPro" id="IPR002156">
    <property type="entry name" value="RNaseH_domain"/>
</dbReference>
<accession>A0A0B2REL5</accession>
<dbReference type="AlphaFoldDB" id="A0A0B2REL5"/>
<feature type="non-terminal residue" evidence="2">
    <location>
        <position position="1"/>
    </location>
</feature>
<dbReference type="Proteomes" id="UP000053555">
    <property type="component" value="Unassembled WGS sequence"/>
</dbReference>
<dbReference type="PANTHER" id="PTHR47723:SF24">
    <property type="entry name" value="RNASE H TYPE-1 DOMAIN-CONTAINING PROTEIN"/>
    <property type="match status" value="1"/>
</dbReference>
<name>A0A0B2REL5_GLYSO</name>
<dbReference type="Pfam" id="PF13456">
    <property type="entry name" value="RVT_3"/>
    <property type="match status" value="1"/>
</dbReference>
<feature type="domain" description="RNase H type-1" evidence="1">
    <location>
        <begin position="1"/>
        <end position="73"/>
    </location>
</feature>
<dbReference type="PANTHER" id="PTHR47723">
    <property type="entry name" value="OS05G0353850 PROTEIN"/>
    <property type="match status" value="1"/>
</dbReference>
<proteinExistence type="predicted"/>
<gene>
    <name evidence="2" type="ORF">glysoja_039732</name>
</gene>
<sequence length="102" mass="11488">EGLQLAKLKGFPKVELQIDSQAAVMSIKGRNVGSSNGRRLITTIRKLMADFEGTRVVHIYQDVNMCTDALTNTAYDSEVDFVMFNQPPVCLTRHIRLNVLMF</sequence>
<dbReference type="Gene3D" id="3.30.420.10">
    <property type="entry name" value="Ribonuclease H-like superfamily/Ribonuclease H"/>
    <property type="match status" value="1"/>
</dbReference>